<evidence type="ECO:0000313" key="1">
    <source>
        <dbReference type="EMBL" id="KAJ1368217.1"/>
    </source>
</evidence>
<sequence>MRHRTYEKWKLLNGKIVTESQPKAWLSSEPLLLPMNAHFQLDIFSSGSAMISIYQKRGNEELLMWTQSGMTLDGWNRIRLPIRFSPLPSKLLIKTSTRQGQLVAVTNTNIVDESGRDLACGGDVLVIRPQNDDFIRLTALQKLDSSQVEISYLLGYLDDPHSQIVRTLAHLPFFPSSRNSRSSWWSDAICKISTTTSTTDQFFLQTRPPNVWLIVLEVGCDHVESTL</sequence>
<name>A0AAD5R2D5_PARTN</name>
<proteinExistence type="predicted"/>
<accession>A0AAD5R2D5</accession>
<reference evidence="1" key="1">
    <citation type="submission" date="2021-06" db="EMBL/GenBank/DDBJ databases">
        <title>Parelaphostrongylus tenuis whole genome reference sequence.</title>
        <authorList>
            <person name="Garwood T.J."/>
            <person name="Larsen P.A."/>
            <person name="Fountain-Jones N.M."/>
            <person name="Garbe J.R."/>
            <person name="Macchietto M.G."/>
            <person name="Kania S.A."/>
            <person name="Gerhold R.W."/>
            <person name="Richards J.E."/>
            <person name="Wolf T.M."/>
        </authorList>
    </citation>
    <scope>NUCLEOTIDE SEQUENCE</scope>
    <source>
        <strain evidence="1">MNPRO001-30</strain>
        <tissue evidence="1">Meninges</tissue>
    </source>
</reference>
<gene>
    <name evidence="1" type="ORF">KIN20_029298</name>
</gene>
<dbReference type="EMBL" id="JAHQIW010006117">
    <property type="protein sequence ID" value="KAJ1368217.1"/>
    <property type="molecule type" value="Genomic_DNA"/>
</dbReference>
<protein>
    <submittedName>
        <fullName evidence="1">Uncharacterized protein</fullName>
    </submittedName>
</protein>
<dbReference type="AlphaFoldDB" id="A0AAD5R2D5"/>
<dbReference type="Proteomes" id="UP001196413">
    <property type="component" value="Unassembled WGS sequence"/>
</dbReference>
<evidence type="ECO:0000313" key="2">
    <source>
        <dbReference type="Proteomes" id="UP001196413"/>
    </source>
</evidence>
<organism evidence="1 2">
    <name type="scientific">Parelaphostrongylus tenuis</name>
    <name type="common">Meningeal worm</name>
    <dbReference type="NCBI Taxonomy" id="148309"/>
    <lineage>
        <taxon>Eukaryota</taxon>
        <taxon>Metazoa</taxon>
        <taxon>Ecdysozoa</taxon>
        <taxon>Nematoda</taxon>
        <taxon>Chromadorea</taxon>
        <taxon>Rhabditida</taxon>
        <taxon>Rhabditina</taxon>
        <taxon>Rhabditomorpha</taxon>
        <taxon>Strongyloidea</taxon>
        <taxon>Metastrongylidae</taxon>
        <taxon>Parelaphostrongylus</taxon>
    </lineage>
</organism>
<keyword evidence="2" id="KW-1185">Reference proteome</keyword>
<comment type="caution">
    <text evidence="1">The sequence shown here is derived from an EMBL/GenBank/DDBJ whole genome shotgun (WGS) entry which is preliminary data.</text>
</comment>